<proteinExistence type="predicted"/>
<dbReference type="RefSeq" id="WP_188749006.1">
    <property type="nucleotide sequence ID" value="NZ_BMIK01000003.1"/>
</dbReference>
<dbReference type="InterPro" id="IPR006860">
    <property type="entry name" value="FecR"/>
</dbReference>
<dbReference type="Pfam" id="PF04773">
    <property type="entry name" value="FecR"/>
    <property type="match status" value="1"/>
</dbReference>
<accession>A0ABQ1LGJ8</accession>
<gene>
    <name evidence="3" type="ORF">GCM10011386_14370</name>
</gene>
<sequence>MDSEKFKQLLHRYLSGAASDTEKETIDAWYESFRELDDSEVFHGDAEASRINSQMRERLSGYWNPIRKLGYGKHLAYAAAVLALVSIAWLVHRGQNDHGLTDSNRISAEAGIGYREITTAVRQVKKITLPDSSIVWVNASSRLRIPESFGAAGRELYLDEGEAFFEVTPNPGKPFIVYSRGIVTQVLGTAFNISNYERLSRITVDVQQGSVRVIDTNQRLLANELTKAQQLAYDPHTGTYITATLTIPNAANWREGTIQLTNASFEEVALAMYNVYGVELKAADRQVDDHQYSVTIRTSHRLDETLRIICSIHQNQYRRESNEVIIY</sequence>
<evidence type="ECO:0000313" key="3">
    <source>
        <dbReference type="EMBL" id="GGC23564.1"/>
    </source>
</evidence>
<keyword evidence="4" id="KW-1185">Reference proteome</keyword>
<dbReference type="InterPro" id="IPR012373">
    <property type="entry name" value="Ferrdict_sens_TM"/>
</dbReference>
<organism evidence="3 4">
    <name type="scientific">Parapedobacter defluvii</name>
    <dbReference type="NCBI Taxonomy" id="2045106"/>
    <lineage>
        <taxon>Bacteria</taxon>
        <taxon>Pseudomonadati</taxon>
        <taxon>Bacteroidota</taxon>
        <taxon>Sphingobacteriia</taxon>
        <taxon>Sphingobacteriales</taxon>
        <taxon>Sphingobacteriaceae</taxon>
        <taxon>Parapedobacter</taxon>
    </lineage>
</organism>
<evidence type="ECO:0000313" key="4">
    <source>
        <dbReference type="Proteomes" id="UP000597338"/>
    </source>
</evidence>
<dbReference type="Gene3D" id="2.60.120.1440">
    <property type="match status" value="1"/>
</dbReference>
<feature type="domain" description="Protein FecR C-terminal" evidence="2">
    <location>
        <begin position="260"/>
        <end position="326"/>
    </location>
</feature>
<dbReference type="Pfam" id="PF16344">
    <property type="entry name" value="FecR_C"/>
    <property type="match status" value="1"/>
</dbReference>
<feature type="domain" description="FecR protein" evidence="1">
    <location>
        <begin position="116"/>
        <end position="212"/>
    </location>
</feature>
<name>A0ABQ1LGJ8_9SPHI</name>
<dbReference type="PANTHER" id="PTHR30273:SF2">
    <property type="entry name" value="PROTEIN FECR"/>
    <property type="match status" value="1"/>
</dbReference>
<dbReference type="Proteomes" id="UP000597338">
    <property type="component" value="Unassembled WGS sequence"/>
</dbReference>
<protein>
    <submittedName>
        <fullName evidence="3">Anti-sigma factor</fullName>
    </submittedName>
</protein>
<reference evidence="4" key="1">
    <citation type="journal article" date="2019" name="Int. J. Syst. Evol. Microbiol.">
        <title>The Global Catalogue of Microorganisms (GCM) 10K type strain sequencing project: providing services to taxonomists for standard genome sequencing and annotation.</title>
        <authorList>
            <consortium name="The Broad Institute Genomics Platform"/>
            <consortium name="The Broad Institute Genome Sequencing Center for Infectious Disease"/>
            <person name="Wu L."/>
            <person name="Ma J."/>
        </authorList>
    </citation>
    <scope>NUCLEOTIDE SEQUENCE [LARGE SCALE GENOMIC DNA]</scope>
    <source>
        <strain evidence="4">CGMCC 1.15342</strain>
    </source>
</reference>
<dbReference type="PANTHER" id="PTHR30273">
    <property type="entry name" value="PERIPLASMIC SIGNAL SENSOR AND SIGMA FACTOR ACTIVATOR FECR-RELATED"/>
    <property type="match status" value="1"/>
</dbReference>
<evidence type="ECO:0000259" key="2">
    <source>
        <dbReference type="Pfam" id="PF16344"/>
    </source>
</evidence>
<dbReference type="InterPro" id="IPR032508">
    <property type="entry name" value="FecR_C"/>
</dbReference>
<dbReference type="EMBL" id="BMIK01000003">
    <property type="protein sequence ID" value="GGC23564.1"/>
    <property type="molecule type" value="Genomic_DNA"/>
</dbReference>
<dbReference type="PIRSF" id="PIRSF018266">
    <property type="entry name" value="FecR"/>
    <property type="match status" value="1"/>
</dbReference>
<comment type="caution">
    <text evidence="3">The sequence shown here is derived from an EMBL/GenBank/DDBJ whole genome shotgun (WGS) entry which is preliminary data.</text>
</comment>
<dbReference type="Gene3D" id="3.55.50.30">
    <property type="match status" value="1"/>
</dbReference>
<evidence type="ECO:0000259" key="1">
    <source>
        <dbReference type="Pfam" id="PF04773"/>
    </source>
</evidence>